<accession>A0A0B6ZBQ1</accession>
<evidence type="ECO:0000313" key="2">
    <source>
        <dbReference type="EMBL" id="CEK65341.1"/>
    </source>
</evidence>
<dbReference type="EMBL" id="HACG01018476">
    <property type="protein sequence ID" value="CEK65341.1"/>
    <property type="molecule type" value="Transcribed_RNA"/>
</dbReference>
<keyword evidence="1" id="KW-1133">Transmembrane helix</keyword>
<evidence type="ECO:0000256" key="1">
    <source>
        <dbReference type="SAM" id="Phobius"/>
    </source>
</evidence>
<name>A0A0B6ZBQ1_9EUPU</name>
<sequence>MFHAGGHKGVASRGRASGFSRHYPNFLSHVDWKSPLRCGILFCTFSCILFVIGVILTWLGVHDVFGESVPITGPILLAVGGLLLILALRQFYVAHVRKKAHNLALQNKELGEATIAAITDNDEHDFNNEDGYTHKCGLEDPNADIDDCCEKPSLTSRGCCNPDAITSSCGDTLNVGGYVWPPVPILNPYYSMAMMVYKDAILTYGSRVSARGLTETNSTGPVVATGVDMCEVSDSSRQDVFGGPTSPLLPQQRNTAIMDTPSTTLQQQSQFISSLPTSIIGSRQETSKIFPADYLTPHQRKHNVRTNASAGISNLPNRTAFMMLRTLELQETI</sequence>
<gene>
    <name evidence="2" type="primary">ORF54729</name>
</gene>
<keyword evidence="1" id="KW-0812">Transmembrane</keyword>
<feature type="transmembrane region" description="Helical" evidence="1">
    <location>
        <begin position="38"/>
        <end position="59"/>
    </location>
</feature>
<dbReference type="AlphaFoldDB" id="A0A0B6ZBQ1"/>
<organism evidence="2">
    <name type="scientific">Arion vulgaris</name>
    <dbReference type="NCBI Taxonomy" id="1028688"/>
    <lineage>
        <taxon>Eukaryota</taxon>
        <taxon>Metazoa</taxon>
        <taxon>Spiralia</taxon>
        <taxon>Lophotrochozoa</taxon>
        <taxon>Mollusca</taxon>
        <taxon>Gastropoda</taxon>
        <taxon>Heterobranchia</taxon>
        <taxon>Euthyneura</taxon>
        <taxon>Panpulmonata</taxon>
        <taxon>Eupulmonata</taxon>
        <taxon>Stylommatophora</taxon>
        <taxon>Helicina</taxon>
        <taxon>Arionoidea</taxon>
        <taxon>Arionidae</taxon>
        <taxon>Arion</taxon>
    </lineage>
</organism>
<keyword evidence="1" id="KW-0472">Membrane</keyword>
<reference evidence="2" key="1">
    <citation type="submission" date="2014-12" db="EMBL/GenBank/DDBJ databases">
        <title>Insight into the proteome of Arion vulgaris.</title>
        <authorList>
            <person name="Aradska J."/>
            <person name="Bulat T."/>
            <person name="Smidak R."/>
            <person name="Sarate P."/>
            <person name="Gangsoo J."/>
            <person name="Sialana F."/>
            <person name="Bilban M."/>
            <person name="Lubec G."/>
        </authorList>
    </citation>
    <scope>NUCLEOTIDE SEQUENCE</scope>
    <source>
        <tissue evidence="2">Skin</tissue>
    </source>
</reference>
<proteinExistence type="predicted"/>
<protein>
    <submittedName>
        <fullName evidence="2">Uncharacterized protein</fullName>
    </submittedName>
</protein>
<feature type="transmembrane region" description="Helical" evidence="1">
    <location>
        <begin position="71"/>
        <end position="92"/>
    </location>
</feature>